<sequence>MNKKLKYLSKSIKESFDINEINKIAKYTKFIQRKGSITAKDFLMFNVFYGSDICTAPLSQLVSKYDMLFSKQLSKQALDKRFNKHSVEFMKEIFIKFLYAQNNTLTNLERILRTYFDRVIINDSTSFILPKEFKKKFPGSGGSGSPSSIKVQLQYELLTGSFMNVDIFSGIKTDVEYLRTMKKYKNNKDLKLADLGYFKIDYLKRIDKSGTSFISKVKSNTSLYIKNPNPEKYKVGTIKKSSEYIKIDIIKLVEPLAPGETIELNDIYIGSKKDFQSRLIITKLTKENKEKRVFNHIEGIRKKRLTLSQRRLDFNSVNAYITNLPSDIIVANQVHELYSLRWQIEIIFKVWKSIFKINQVKKVKLERFMCFLYGRLIALLLSSTIVFTSKSIILEENKKEISELKAFGILIQYFPKLSFEIFKGEFYISRILKSILSNFRRLGIKSKKNYKKTALDILKLIKINSFEVVKFAI</sequence>
<dbReference type="PANTHER" id="PTHR33258">
    <property type="entry name" value="TRANSPOSASE INSL FOR INSERTION SEQUENCE ELEMENT IS186A-RELATED"/>
    <property type="match status" value="1"/>
</dbReference>
<gene>
    <name evidence="6" type="ORF">G6Z34_15860</name>
</gene>
<reference evidence="6 7" key="1">
    <citation type="submission" date="2020-02" db="EMBL/GenBank/DDBJ databases">
        <title>Genomic Insights into the Phylogeny and Genetic Plasticity of the Human and Animal Enteric Pathogen Clostridium perfringens.</title>
        <authorList>
            <person name="Feng Y."/>
            <person name="Hu Y."/>
        </authorList>
    </citation>
    <scope>NUCLEOTIDE SEQUENCE [LARGE SCALE GENOMIC DNA]</scope>
    <source>
        <strain evidence="6 7">CP-40</strain>
    </source>
</reference>
<evidence type="ECO:0000256" key="1">
    <source>
        <dbReference type="ARBA" id="ARBA00010075"/>
    </source>
</evidence>
<evidence type="ECO:0000256" key="2">
    <source>
        <dbReference type="ARBA" id="ARBA00022578"/>
    </source>
</evidence>
<keyword evidence="4" id="KW-0233">DNA recombination</keyword>
<dbReference type="SUPFAM" id="SSF53098">
    <property type="entry name" value="Ribonuclease H-like"/>
    <property type="match status" value="1"/>
</dbReference>
<protein>
    <submittedName>
        <fullName evidence="6">IS4 family transposase</fullName>
    </submittedName>
</protein>
<accession>A0AAP6WPV6</accession>
<keyword evidence="2" id="KW-0815">Transposition</keyword>
<dbReference type="Pfam" id="PF01609">
    <property type="entry name" value="DDE_Tnp_1"/>
    <property type="match status" value="1"/>
</dbReference>
<proteinExistence type="inferred from homology"/>
<dbReference type="AlphaFoldDB" id="A0AAP6WPV6"/>
<name>A0AAP6WPV6_CLOPF</name>
<dbReference type="Proteomes" id="UP000481454">
    <property type="component" value="Unassembled WGS sequence"/>
</dbReference>
<dbReference type="GO" id="GO:0003677">
    <property type="term" value="F:DNA binding"/>
    <property type="evidence" value="ECO:0007669"/>
    <property type="project" value="UniProtKB-KW"/>
</dbReference>
<dbReference type="RefSeq" id="WP_003459034.1">
    <property type="nucleotide sequence ID" value="NZ_CATNWX010000013.1"/>
</dbReference>
<dbReference type="GO" id="GO:0006313">
    <property type="term" value="P:DNA transposition"/>
    <property type="evidence" value="ECO:0007669"/>
    <property type="project" value="InterPro"/>
</dbReference>
<dbReference type="GO" id="GO:0004803">
    <property type="term" value="F:transposase activity"/>
    <property type="evidence" value="ECO:0007669"/>
    <property type="project" value="InterPro"/>
</dbReference>
<feature type="domain" description="Transposase IS4-like" evidence="5">
    <location>
        <begin position="116"/>
        <end position="381"/>
    </location>
</feature>
<dbReference type="InterPro" id="IPR047952">
    <property type="entry name" value="Transpos_IS4"/>
</dbReference>
<comment type="similarity">
    <text evidence="1">Belongs to the transposase 11 family.</text>
</comment>
<evidence type="ECO:0000313" key="7">
    <source>
        <dbReference type="Proteomes" id="UP000481454"/>
    </source>
</evidence>
<dbReference type="InterPro" id="IPR002559">
    <property type="entry name" value="Transposase_11"/>
</dbReference>
<comment type="caution">
    <text evidence="6">The sequence shown here is derived from an EMBL/GenBank/DDBJ whole genome shotgun (WGS) entry which is preliminary data.</text>
</comment>
<organism evidence="6 7">
    <name type="scientific">Clostridium perfringens</name>
    <dbReference type="NCBI Taxonomy" id="1502"/>
    <lineage>
        <taxon>Bacteria</taxon>
        <taxon>Bacillati</taxon>
        <taxon>Bacillota</taxon>
        <taxon>Clostridia</taxon>
        <taxon>Eubacteriales</taxon>
        <taxon>Clostridiaceae</taxon>
        <taxon>Clostridium</taxon>
    </lineage>
</organism>
<keyword evidence="3" id="KW-0238">DNA-binding</keyword>
<dbReference type="InterPro" id="IPR012337">
    <property type="entry name" value="RNaseH-like_sf"/>
</dbReference>
<evidence type="ECO:0000259" key="5">
    <source>
        <dbReference type="Pfam" id="PF01609"/>
    </source>
</evidence>
<evidence type="ECO:0000313" key="6">
    <source>
        <dbReference type="EMBL" id="NGU31544.1"/>
    </source>
</evidence>
<dbReference type="NCBIfam" id="NF033592">
    <property type="entry name" value="transpos_IS4_1"/>
    <property type="match status" value="1"/>
</dbReference>
<evidence type="ECO:0000256" key="4">
    <source>
        <dbReference type="ARBA" id="ARBA00023172"/>
    </source>
</evidence>
<dbReference type="PANTHER" id="PTHR33258:SF1">
    <property type="entry name" value="TRANSPOSASE INSL FOR INSERTION SEQUENCE ELEMENT IS186A-RELATED"/>
    <property type="match status" value="1"/>
</dbReference>
<dbReference type="EMBL" id="JAALLZ010000012">
    <property type="protein sequence ID" value="NGU31544.1"/>
    <property type="molecule type" value="Genomic_DNA"/>
</dbReference>
<evidence type="ECO:0000256" key="3">
    <source>
        <dbReference type="ARBA" id="ARBA00023125"/>
    </source>
</evidence>